<keyword evidence="2" id="KW-0732">Signal</keyword>
<accession>A0A5E4G725</accession>
<dbReference type="PANTHER" id="PTHR37610:SF100">
    <property type="entry name" value="COPIA-LIKE POLYPROTEIN_RETROTRANSPOSON"/>
    <property type="match status" value="1"/>
</dbReference>
<feature type="chain" id="PRO_5022749482" evidence="2">
    <location>
        <begin position="16"/>
        <end position="306"/>
    </location>
</feature>
<evidence type="ECO:0000313" key="3">
    <source>
        <dbReference type="EMBL" id="VVA35611.1"/>
    </source>
</evidence>
<sequence length="306" mass="35112">MVMAWLLTVITQALANRIIYVDTPTEVWSDLQDRFSIRKTIAENKQGQQIVCQYYTKLKSLWDELGFYQLYHTTPVELKVLRKAYSMIMKEDQQREVGEHTSSDVAHAMNVSNKMYKPPGSSSSRATPKYKRPTVPNKLLKKVTHADLSFAPIVRIPPIWLIDVSSYMAFRMGTKFMANMLSYPINQRNHPRQIKHHPPLHAKEGFKFFAEEYAKLKSLLCDGKPRANLIDMKRTCRGITEAASSLLDRERRIATSRRQRLDMLASQEDQRKHGPQHPSEDTIEVQGVAASHVFGTGLANVRRPCN</sequence>
<dbReference type="Proteomes" id="UP000327085">
    <property type="component" value="Chromosome 5"/>
</dbReference>
<gene>
    <name evidence="3" type="ORF">ALMOND_2B011222</name>
</gene>
<dbReference type="AlphaFoldDB" id="A0A5E4G725"/>
<evidence type="ECO:0000256" key="2">
    <source>
        <dbReference type="SAM" id="SignalP"/>
    </source>
</evidence>
<dbReference type="EMBL" id="CABIKO010000398">
    <property type="protein sequence ID" value="VVA35611.1"/>
    <property type="molecule type" value="Genomic_DNA"/>
</dbReference>
<name>A0A5E4G725_PRUDU</name>
<dbReference type="PANTHER" id="PTHR37610">
    <property type="entry name" value="CCHC-TYPE DOMAIN-CONTAINING PROTEIN"/>
    <property type="match status" value="1"/>
</dbReference>
<proteinExistence type="predicted"/>
<dbReference type="InParanoid" id="A0A5E4G725"/>
<dbReference type="Gramene" id="VVA35611">
    <property type="protein sequence ID" value="VVA35611"/>
    <property type="gene ID" value="Prudul26B011222"/>
</dbReference>
<evidence type="ECO:0000313" key="4">
    <source>
        <dbReference type="Proteomes" id="UP000327085"/>
    </source>
</evidence>
<protein>
    <submittedName>
        <fullName evidence="3">PREDICTED: Retrovirus-related Pol poly from transposon</fullName>
    </submittedName>
</protein>
<feature type="region of interest" description="Disordered" evidence="1">
    <location>
        <begin position="112"/>
        <end position="132"/>
    </location>
</feature>
<feature type="signal peptide" evidence="2">
    <location>
        <begin position="1"/>
        <end position="15"/>
    </location>
</feature>
<evidence type="ECO:0000256" key="1">
    <source>
        <dbReference type="SAM" id="MobiDB-lite"/>
    </source>
</evidence>
<organism evidence="3 4">
    <name type="scientific">Prunus dulcis</name>
    <name type="common">Almond</name>
    <name type="synonym">Amygdalus dulcis</name>
    <dbReference type="NCBI Taxonomy" id="3755"/>
    <lineage>
        <taxon>Eukaryota</taxon>
        <taxon>Viridiplantae</taxon>
        <taxon>Streptophyta</taxon>
        <taxon>Embryophyta</taxon>
        <taxon>Tracheophyta</taxon>
        <taxon>Spermatophyta</taxon>
        <taxon>Magnoliopsida</taxon>
        <taxon>eudicotyledons</taxon>
        <taxon>Gunneridae</taxon>
        <taxon>Pentapetalae</taxon>
        <taxon>rosids</taxon>
        <taxon>fabids</taxon>
        <taxon>Rosales</taxon>
        <taxon>Rosaceae</taxon>
        <taxon>Amygdaloideae</taxon>
        <taxon>Amygdaleae</taxon>
        <taxon>Prunus</taxon>
    </lineage>
</organism>
<reference evidence="4" key="1">
    <citation type="journal article" date="2020" name="Plant J.">
        <title>Transposons played a major role in the diversification between the closely related almond and peach genomes: results from the almond genome sequence.</title>
        <authorList>
            <person name="Alioto T."/>
            <person name="Alexiou K.G."/>
            <person name="Bardil A."/>
            <person name="Barteri F."/>
            <person name="Castanera R."/>
            <person name="Cruz F."/>
            <person name="Dhingra A."/>
            <person name="Duval H."/>
            <person name="Fernandez I Marti A."/>
            <person name="Frias L."/>
            <person name="Galan B."/>
            <person name="Garcia J.L."/>
            <person name="Howad W."/>
            <person name="Gomez-Garrido J."/>
            <person name="Gut M."/>
            <person name="Julca I."/>
            <person name="Morata J."/>
            <person name="Puigdomenech P."/>
            <person name="Ribeca P."/>
            <person name="Rubio Cabetas M.J."/>
            <person name="Vlasova A."/>
            <person name="Wirthensohn M."/>
            <person name="Garcia-Mas J."/>
            <person name="Gabaldon T."/>
            <person name="Casacuberta J.M."/>
            <person name="Arus P."/>
        </authorList>
    </citation>
    <scope>NUCLEOTIDE SEQUENCE [LARGE SCALE GENOMIC DNA]</scope>
    <source>
        <strain evidence="4">cv. Texas</strain>
    </source>
</reference>